<feature type="transmembrane region" description="Helical" evidence="5">
    <location>
        <begin position="21"/>
        <end position="44"/>
    </location>
</feature>
<evidence type="ECO:0000256" key="4">
    <source>
        <dbReference type="PROSITE-ProRule" id="PRU00354"/>
    </source>
</evidence>
<gene>
    <name evidence="7" type="ORF">TAPDE_000807</name>
</gene>
<evidence type="ECO:0000313" key="8">
    <source>
        <dbReference type="Proteomes" id="UP000013776"/>
    </source>
</evidence>
<keyword evidence="5" id="KW-1133">Transmembrane helix</keyword>
<proteinExistence type="inferred from homology"/>
<dbReference type="InterPro" id="IPR029063">
    <property type="entry name" value="SAM-dependent_MTases_sf"/>
</dbReference>
<sequence>MHRRVRSREVERDVSHLNDDFASAGPLELFVLALLTSAFSYLYLAVPKLSAQIYGESATHVYRPTIPLLLLGAVFAAYPARRESSLPYILLGVSCTAWSLFLKYAQVYFGIDAAIIRSLLDTYGSTLYQLGYQGHIGTNVLNDRLKLWTPVIASSVIDAIFMMPLTLVMVSMLRQRSRKTQLPAFVTLAVLLIVGLVVCTMLNSLKTIGASDIFQLVPLIAVLALLSSRTYKAVLANVLCCVIISWVLQATRTFSCDKLPHILLCATEVGGFQVLASAESVTGRISVIENDKYRLLKADHSLLGGEWMTDGAGQSIFTAFYMQSLAVHAFSPARSSLNVLQIGLGIGTATKSMLKSPLFEPPSSTLIIDVVELDPKVVEYAYRFFELPATISEPRLKVHVMDVQQFLVGTQNGTYDLISHDVFSGGSLAYSLFTVQFFKELKVKLSRGGILTVNFVYAPKIAQINLDSITHTLRHVFKHVVAYVESGRVEEINNMVFLCSDAEMWLNIPEAVKSPHNSLGQTARNMKSWRYDDLPLPTLDDSLVLQDESVDFGTSRAIIRKGERAMALSHWRLMRNLLPPPENEIWTSF</sequence>
<dbReference type="EMBL" id="CAHR02000025">
    <property type="protein sequence ID" value="CCG81113.1"/>
    <property type="molecule type" value="Genomic_DNA"/>
</dbReference>
<dbReference type="SUPFAM" id="SSF53335">
    <property type="entry name" value="S-adenosyl-L-methionine-dependent methyltransferases"/>
    <property type="match status" value="1"/>
</dbReference>
<dbReference type="Proteomes" id="UP000013776">
    <property type="component" value="Unassembled WGS sequence"/>
</dbReference>
<dbReference type="VEuPathDB" id="FungiDB:TAPDE_000807"/>
<keyword evidence="5" id="KW-0472">Membrane</keyword>
<feature type="transmembrane region" description="Helical" evidence="5">
    <location>
        <begin position="88"/>
        <end position="111"/>
    </location>
</feature>
<dbReference type="Gene3D" id="3.40.50.150">
    <property type="entry name" value="Vaccinia Virus protein VP39"/>
    <property type="match status" value="1"/>
</dbReference>
<dbReference type="GO" id="GO:0016740">
    <property type="term" value="F:transferase activity"/>
    <property type="evidence" value="ECO:0007669"/>
    <property type="project" value="UniProtKB-UniRule"/>
</dbReference>
<evidence type="ECO:0000256" key="2">
    <source>
        <dbReference type="ARBA" id="ARBA00022679"/>
    </source>
</evidence>
<accession>R4X7K9</accession>
<feature type="active site" description="Proton acceptor" evidence="4">
    <location>
        <position position="421"/>
    </location>
</feature>
<dbReference type="PANTHER" id="PTHR43317:SF1">
    <property type="entry name" value="THERMOSPERMINE SYNTHASE ACAULIS5"/>
    <property type="match status" value="1"/>
</dbReference>
<dbReference type="OrthoDB" id="2016285at2759"/>
<feature type="transmembrane region" description="Helical" evidence="5">
    <location>
        <begin position="182"/>
        <end position="202"/>
    </location>
</feature>
<keyword evidence="3 4" id="KW-0620">Polyamine biosynthesis</keyword>
<reference evidence="7 8" key="1">
    <citation type="journal article" date="2013" name="MBio">
        <title>Genome sequencing of the plant pathogen Taphrina deformans, the causal agent of peach leaf curl.</title>
        <authorList>
            <person name="Cisse O.H."/>
            <person name="Almeida J.M.G.C.F."/>
            <person name="Fonseca A."/>
            <person name="Kumar A.A."/>
            <person name="Salojaervi J."/>
            <person name="Overmyer K."/>
            <person name="Hauser P.M."/>
            <person name="Pagni M."/>
        </authorList>
    </citation>
    <scope>NUCLEOTIDE SEQUENCE [LARGE SCALE GENOMIC DNA]</scope>
    <source>
        <strain evidence="8">PYCC 5710 / ATCC 11124 / CBS 356.35 / IMI 108563 / JCM 9778 / NBRC 8474</strain>
    </source>
</reference>
<dbReference type="PANTHER" id="PTHR43317">
    <property type="entry name" value="THERMOSPERMINE SYNTHASE ACAULIS5"/>
    <property type="match status" value="1"/>
</dbReference>
<dbReference type="PROSITE" id="PS51006">
    <property type="entry name" value="PABS_2"/>
    <property type="match status" value="1"/>
</dbReference>
<dbReference type="Pfam" id="PF01564">
    <property type="entry name" value="Spermine_synth"/>
    <property type="match status" value="1"/>
</dbReference>
<feature type="transmembrane region" description="Helical" evidence="5">
    <location>
        <begin position="208"/>
        <end position="226"/>
    </location>
</feature>
<keyword evidence="5" id="KW-0812">Transmembrane</keyword>
<evidence type="ECO:0000256" key="5">
    <source>
        <dbReference type="SAM" id="Phobius"/>
    </source>
</evidence>
<feature type="transmembrane region" description="Helical" evidence="5">
    <location>
        <begin position="147"/>
        <end position="170"/>
    </location>
</feature>
<dbReference type="NCBIfam" id="NF037959">
    <property type="entry name" value="MFS_SpdSyn"/>
    <property type="match status" value="1"/>
</dbReference>
<dbReference type="GO" id="GO:0006596">
    <property type="term" value="P:polyamine biosynthetic process"/>
    <property type="evidence" value="ECO:0007669"/>
    <property type="project" value="UniProtKB-UniRule"/>
</dbReference>
<name>R4X7K9_TAPDE</name>
<evidence type="ECO:0000256" key="1">
    <source>
        <dbReference type="ARBA" id="ARBA00007867"/>
    </source>
</evidence>
<feature type="transmembrane region" description="Helical" evidence="5">
    <location>
        <begin position="233"/>
        <end position="251"/>
    </location>
</feature>
<dbReference type="STRING" id="1097556.R4X7K9"/>
<keyword evidence="8" id="KW-1185">Reference proteome</keyword>
<evidence type="ECO:0000256" key="3">
    <source>
        <dbReference type="ARBA" id="ARBA00023115"/>
    </source>
</evidence>
<comment type="caution">
    <text evidence="7">The sequence shown here is derived from an EMBL/GenBank/DDBJ whole genome shotgun (WGS) entry which is preliminary data.</text>
</comment>
<evidence type="ECO:0000259" key="6">
    <source>
        <dbReference type="PROSITE" id="PS51006"/>
    </source>
</evidence>
<dbReference type="eggNOG" id="ENOG502QTVA">
    <property type="taxonomic scope" value="Eukaryota"/>
</dbReference>
<dbReference type="InterPro" id="IPR030374">
    <property type="entry name" value="PABS"/>
</dbReference>
<dbReference type="AlphaFoldDB" id="R4X7K9"/>
<evidence type="ECO:0000313" key="7">
    <source>
        <dbReference type="EMBL" id="CCG81113.1"/>
    </source>
</evidence>
<keyword evidence="2 4" id="KW-0808">Transferase</keyword>
<organism evidence="7 8">
    <name type="scientific">Taphrina deformans (strain PYCC 5710 / ATCC 11124 / CBS 356.35 / IMI 108563 / JCM 9778 / NBRC 8474)</name>
    <name type="common">Peach leaf curl fungus</name>
    <name type="synonym">Lalaria deformans</name>
    <dbReference type="NCBI Taxonomy" id="1097556"/>
    <lineage>
        <taxon>Eukaryota</taxon>
        <taxon>Fungi</taxon>
        <taxon>Dikarya</taxon>
        <taxon>Ascomycota</taxon>
        <taxon>Taphrinomycotina</taxon>
        <taxon>Taphrinomycetes</taxon>
        <taxon>Taphrinales</taxon>
        <taxon>Taphrinaceae</taxon>
        <taxon>Taphrina</taxon>
    </lineage>
</organism>
<feature type="transmembrane region" description="Helical" evidence="5">
    <location>
        <begin position="64"/>
        <end position="81"/>
    </location>
</feature>
<feature type="domain" description="PABS" evidence="6">
    <location>
        <begin position="258"/>
        <end position="500"/>
    </location>
</feature>
<protein>
    <recommendedName>
        <fullName evidence="6">PABS domain-containing protein</fullName>
    </recommendedName>
</protein>
<comment type="similarity">
    <text evidence="1">Belongs to the spermidine/spermine synthase family.</text>
</comment>